<dbReference type="InterPro" id="IPR054547">
    <property type="entry name" value="NNH1"/>
</dbReference>
<sequence length="1100" mass="119865">MEPGMIGMRLASAAVAPLLRKLFVTEGRGAGVVDKPIRISGYVSLTGEKRSLTAADVRELAAKLVRQALRTGERPIPADEEQAVADALATTLHALGDLTITDLDAVRLGHRAFARELRRAGGGPERELSADATYFYERLLDAACLHILHFFTQRSTFVAHTLVEQTRAVGDLTAKVDELIRRNPLPGGEDAAFEQGYLRYVAKKHGRLTIYGIDLNRSPARWPLDVAYLSLEVTSPIAVTPFTSPWHQELALPRELFPAEGIDAAMQSTASSWEATLTGRGLEVRHVASGPRLADQALADSPRVLLRGEAGSGKTTLVQWLAVTAAGQEFSPRTAYLHDRIPFVLPLRRLTRQGGRLPMPKGFLEAVGCNLAGTQPPGWEHRVLAAGRGLVLVDGIDEVPERERERTRAWLSELMDQYAGDNRWLVTSRPSAVGEEWLAEEDFSELTLSAMGPAEVATFIRRWHAAARPDAEDPAELDAYERGLITAVRTKPDLGRLATNPLMCGLVCALHRERRGYLPHGRKELYEAALSMLLSRRDRERDIEVPDLGEDAQLDLLQRLAYWLIKNGRTEMARPRADDIIGRALPAVPELAALGDAGAVFERFLLRSGLLREPAPDAVEFVHKTFQDFLGARAAVEEGDFGLLISRAGDDQWEDVIRMAVALAKPRERAEILRGLLAEGDRASDQRTRSRVYLLAAACLEQATVLDPGVRDLVEQRTAGLIPPGSAEEARALAEVGPLILGLLPGPEGLDNTSAWHVVVAASNVVSGAAIPFLAQFAEHPDLAVRSQLMWAWSRFDSTEYADEVIARLKPDDLMYTVQSDEQLDQLNRLRLRPGLLDFRAGVSIEALRTYLSTHSISTLTLSHDAVHDLEFLAGQDELHSLVIRDCPALVSLAGIGRMPLRMLEIGVASPQLDLSPVSGLGQLESLAFYSPSDMAWDFGMLPAGDTLHTLRLRGGLKPVHGLTGLAAYPQLRRLALSPELSPGSAEDWRELGSLPRLTNLLLDPSSFEELPEQTVLAGVTDLVLVDGGNDVLQAAIHRLPGAFPQLGVLDIVDHSVTGGHLDLAPLAGLAFLGDVFVPLGRDGVRGAHALRPVVKVHPS</sequence>
<dbReference type="AlphaFoldDB" id="A0A5P2D2Z8"/>
<dbReference type="PANTHER" id="PTHR46844:SF1">
    <property type="entry name" value="SLR5058 PROTEIN"/>
    <property type="match status" value="1"/>
</dbReference>
<evidence type="ECO:0000313" key="4">
    <source>
        <dbReference type="EMBL" id="QES47701.1"/>
    </source>
</evidence>
<gene>
    <name evidence="4" type="ORF">DEJ50_07610</name>
</gene>
<dbReference type="InterPro" id="IPR007111">
    <property type="entry name" value="NACHT_NTPase"/>
</dbReference>
<evidence type="ECO:0000259" key="3">
    <source>
        <dbReference type="PROSITE" id="PS50837"/>
    </source>
</evidence>
<name>A0A5P2D2Z8_STRVZ</name>
<dbReference type="Pfam" id="PF22733">
    <property type="entry name" value="NNH1"/>
    <property type="match status" value="1"/>
</dbReference>
<dbReference type="SUPFAM" id="SSF52540">
    <property type="entry name" value="P-loop containing nucleoside triphosphate hydrolases"/>
    <property type="match status" value="1"/>
</dbReference>
<dbReference type="Proteomes" id="UP000325211">
    <property type="component" value="Chromosome"/>
</dbReference>
<evidence type="ECO:0000313" key="5">
    <source>
        <dbReference type="Proteomes" id="UP000325211"/>
    </source>
</evidence>
<proteinExistence type="predicted"/>
<dbReference type="RefSeq" id="WP_150206822.1">
    <property type="nucleotide sequence ID" value="NZ_CP029190.1"/>
</dbReference>
<dbReference type="Pfam" id="PF05729">
    <property type="entry name" value="NACHT"/>
    <property type="match status" value="1"/>
</dbReference>
<dbReference type="EMBL" id="CP029190">
    <property type="protein sequence ID" value="QES47701.1"/>
    <property type="molecule type" value="Genomic_DNA"/>
</dbReference>
<organism evidence="4 5">
    <name type="scientific">Streptomyces venezuelae</name>
    <dbReference type="NCBI Taxonomy" id="54571"/>
    <lineage>
        <taxon>Bacteria</taxon>
        <taxon>Bacillati</taxon>
        <taxon>Actinomycetota</taxon>
        <taxon>Actinomycetes</taxon>
        <taxon>Kitasatosporales</taxon>
        <taxon>Streptomycetaceae</taxon>
        <taxon>Streptomyces</taxon>
    </lineage>
</organism>
<evidence type="ECO:0000256" key="2">
    <source>
        <dbReference type="ARBA" id="ARBA00022840"/>
    </source>
</evidence>
<reference evidence="4 5" key="1">
    <citation type="submission" date="2018-05" db="EMBL/GenBank/DDBJ databases">
        <title>Streptomyces venezuelae.</title>
        <authorList>
            <person name="Kim W."/>
            <person name="Lee N."/>
            <person name="Cho B.-K."/>
        </authorList>
    </citation>
    <scope>NUCLEOTIDE SEQUENCE [LARGE SCALE GENOMIC DNA]</scope>
    <source>
        <strain evidence="4 5">ATCC 21782</strain>
    </source>
</reference>
<dbReference type="InterPro" id="IPR032675">
    <property type="entry name" value="LRR_dom_sf"/>
</dbReference>
<dbReference type="InterPro" id="IPR027417">
    <property type="entry name" value="P-loop_NTPase"/>
</dbReference>
<dbReference type="SUPFAM" id="SSF52058">
    <property type="entry name" value="L domain-like"/>
    <property type="match status" value="1"/>
</dbReference>
<feature type="domain" description="NACHT" evidence="3">
    <location>
        <begin position="302"/>
        <end position="637"/>
    </location>
</feature>
<keyword evidence="1" id="KW-0547">Nucleotide-binding</keyword>
<dbReference type="GO" id="GO:0005524">
    <property type="term" value="F:ATP binding"/>
    <property type="evidence" value="ECO:0007669"/>
    <property type="project" value="UniProtKB-KW"/>
</dbReference>
<dbReference type="OrthoDB" id="135105at2"/>
<dbReference type="PROSITE" id="PS50837">
    <property type="entry name" value="NACHT"/>
    <property type="match status" value="1"/>
</dbReference>
<accession>A0A5P2D2Z8</accession>
<keyword evidence="2 4" id="KW-0067">ATP-binding</keyword>
<dbReference type="Gene3D" id="3.80.10.10">
    <property type="entry name" value="Ribonuclease Inhibitor"/>
    <property type="match status" value="1"/>
</dbReference>
<evidence type="ECO:0000256" key="1">
    <source>
        <dbReference type="ARBA" id="ARBA00022741"/>
    </source>
</evidence>
<protein>
    <submittedName>
        <fullName evidence="4">ATP-binding protein</fullName>
    </submittedName>
</protein>
<dbReference type="PANTHER" id="PTHR46844">
    <property type="entry name" value="SLR5058 PROTEIN"/>
    <property type="match status" value="1"/>
</dbReference>
<dbReference type="Gene3D" id="3.40.50.300">
    <property type="entry name" value="P-loop containing nucleotide triphosphate hydrolases"/>
    <property type="match status" value="1"/>
</dbReference>